<reference evidence="21" key="1">
    <citation type="submission" date="2023-06" db="EMBL/GenBank/DDBJ databases">
        <title>Genomic analysis of the entomopathogenic nematode Steinernema hermaphroditum.</title>
        <authorList>
            <person name="Schwarz E.M."/>
            <person name="Heppert J.K."/>
            <person name="Baniya A."/>
            <person name="Schwartz H.T."/>
            <person name="Tan C.-H."/>
            <person name="Antoshechkin I."/>
            <person name="Sternberg P.W."/>
            <person name="Goodrich-Blair H."/>
            <person name="Dillman A.R."/>
        </authorList>
    </citation>
    <scope>NUCLEOTIDE SEQUENCE</scope>
    <source>
        <strain evidence="21">PS9179</strain>
        <tissue evidence="21">Whole animal</tissue>
    </source>
</reference>
<evidence type="ECO:0000256" key="8">
    <source>
        <dbReference type="ARBA" id="ARBA00022692"/>
    </source>
</evidence>
<feature type="region of interest" description="Disordered" evidence="17">
    <location>
        <begin position="1910"/>
        <end position="1984"/>
    </location>
</feature>
<feature type="transmembrane region" description="Helical" evidence="18">
    <location>
        <begin position="2472"/>
        <end position="2494"/>
    </location>
</feature>
<dbReference type="Gene3D" id="3.40.50.720">
    <property type="entry name" value="NAD(P)-binding Rossmann-like Domain"/>
    <property type="match status" value="1"/>
</dbReference>
<keyword evidence="6" id="KW-0813">Transport</keyword>
<dbReference type="InterPro" id="IPR025086">
    <property type="entry name" value="SDE2/SF3A3_SAP"/>
</dbReference>
<evidence type="ECO:0000256" key="16">
    <source>
        <dbReference type="ARBA" id="ARBA00023242"/>
    </source>
</evidence>
<feature type="region of interest" description="Disordered" evidence="17">
    <location>
        <begin position="649"/>
        <end position="673"/>
    </location>
</feature>
<dbReference type="Gene3D" id="1.20.1250.20">
    <property type="entry name" value="MFS general substrate transporter like domains"/>
    <property type="match status" value="1"/>
</dbReference>
<dbReference type="Pfam" id="PF16837">
    <property type="entry name" value="SF3A3"/>
    <property type="match status" value="1"/>
</dbReference>
<dbReference type="GO" id="GO:0016020">
    <property type="term" value="C:membrane"/>
    <property type="evidence" value="ECO:0007669"/>
    <property type="project" value="UniProtKB-SubCell"/>
</dbReference>
<keyword evidence="9" id="KW-0479">Metal-binding</keyword>
<evidence type="ECO:0000256" key="18">
    <source>
        <dbReference type="SAM" id="Phobius"/>
    </source>
</evidence>
<organism evidence="21 22">
    <name type="scientific">Steinernema hermaphroditum</name>
    <dbReference type="NCBI Taxonomy" id="289476"/>
    <lineage>
        <taxon>Eukaryota</taxon>
        <taxon>Metazoa</taxon>
        <taxon>Ecdysozoa</taxon>
        <taxon>Nematoda</taxon>
        <taxon>Chromadorea</taxon>
        <taxon>Rhabditida</taxon>
        <taxon>Tylenchina</taxon>
        <taxon>Panagrolaimomorpha</taxon>
        <taxon>Strongyloidoidea</taxon>
        <taxon>Steinernematidae</taxon>
        <taxon>Steinernema</taxon>
    </lineage>
</organism>
<dbReference type="GO" id="GO:0005768">
    <property type="term" value="C:endosome"/>
    <property type="evidence" value="ECO:0007669"/>
    <property type="project" value="UniProtKB-SubCell"/>
</dbReference>
<keyword evidence="15 18" id="KW-0472">Membrane</keyword>
<keyword evidence="12" id="KW-0862">Zinc</keyword>
<evidence type="ECO:0000256" key="14">
    <source>
        <dbReference type="ARBA" id="ARBA00022989"/>
    </source>
</evidence>
<dbReference type="InterPro" id="IPR036291">
    <property type="entry name" value="NAD(P)-bd_dom_sf"/>
</dbReference>
<feature type="domain" description="Matrin-type" evidence="19">
    <location>
        <begin position="408"/>
        <end position="439"/>
    </location>
</feature>
<feature type="compositionally biased region" description="Polar residues" evidence="17">
    <location>
        <begin position="1938"/>
        <end position="1949"/>
    </location>
</feature>
<dbReference type="InterPro" id="IPR020846">
    <property type="entry name" value="MFS_dom"/>
</dbReference>
<feature type="transmembrane region" description="Helical" evidence="18">
    <location>
        <begin position="2506"/>
        <end position="2527"/>
    </location>
</feature>
<evidence type="ECO:0000313" key="22">
    <source>
        <dbReference type="Proteomes" id="UP001175271"/>
    </source>
</evidence>
<feature type="transmembrane region" description="Helical" evidence="18">
    <location>
        <begin position="2294"/>
        <end position="2313"/>
    </location>
</feature>
<evidence type="ECO:0000256" key="9">
    <source>
        <dbReference type="ARBA" id="ARBA00022723"/>
    </source>
</evidence>
<dbReference type="InterPro" id="IPR031774">
    <property type="entry name" value="SF3A3_dom"/>
</dbReference>
<dbReference type="Pfam" id="PF13297">
    <property type="entry name" value="SDE2_2C"/>
    <property type="match status" value="1"/>
</dbReference>
<feature type="transmembrane region" description="Helical" evidence="18">
    <location>
        <begin position="2266"/>
        <end position="2288"/>
    </location>
</feature>
<evidence type="ECO:0000256" key="6">
    <source>
        <dbReference type="ARBA" id="ARBA00022448"/>
    </source>
</evidence>
<evidence type="ECO:0000313" key="21">
    <source>
        <dbReference type="EMBL" id="KAK0393268.1"/>
    </source>
</evidence>
<dbReference type="EMBL" id="JAUCMV010000005">
    <property type="protein sequence ID" value="KAK0393268.1"/>
    <property type="molecule type" value="Genomic_DNA"/>
</dbReference>
<keyword evidence="10" id="KW-0967">Endosome</keyword>
<feature type="region of interest" description="Disordered" evidence="17">
    <location>
        <begin position="344"/>
        <end position="381"/>
    </location>
</feature>
<feature type="transmembrane region" description="Helical" evidence="18">
    <location>
        <begin position="2382"/>
        <end position="2402"/>
    </location>
</feature>
<dbReference type="InterPro" id="IPR036259">
    <property type="entry name" value="MFS_trans_sf"/>
</dbReference>
<evidence type="ECO:0008006" key="23">
    <source>
        <dbReference type="Google" id="ProtNLM"/>
    </source>
</evidence>
<keyword evidence="14 18" id="KW-1133">Transmembrane helix</keyword>
<dbReference type="GO" id="GO:0022857">
    <property type="term" value="F:transmembrane transporter activity"/>
    <property type="evidence" value="ECO:0007669"/>
    <property type="project" value="InterPro"/>
</dbReference>
<feature type="domain" description="Major facilitator superfamily (MFS) profile" evidence="20">
    <location>
        <begin position="2130"/>
        <end position="2560"/>
    </location>
</feature>
<dbReference type="PROSITE" id="PS50171">
    <property type="entry name" value="ZF_MATRIN"/>
    <property type="match status" value="1"/>
</dbReference>
<proteinExistence type="inferred from homology"/>
<evidence type="ECO:0000256" key="7">
    <source>
        <dbReference type="ARBA" id="ARBA00022553"/>
    </source>
</evidence>
<feature type="transmembrane region" description="Helical" evidence="18">
    <location>
        <begin position="2208"/>
        <end position="2226"/>
    </location>
</feature>
<dbReference type="GO" id="GO:0008270">
    <property type="term" value="F:zinc ion binding"/>
    <property type="evidence" value="ECO:0007669"/>
    <property type="project" value="UniProtKB-KW"/>
</dbReference>
<dbReference type="GO" id="GO:0032456">
    <property type="term" value="P:endocytic recycling"/>
    <property type="evidence" value="ECO:0007669"/>
    <property type="project" value="InterPro"/>
</dbReference>
<feature type="transmembrane region" description="Helical" evidence="18">
    <location>
        <begin position="2422"/>
        <end position="2439"/>
    </location>
</feature>
<feature type="transmembrane region" description="Helical" evidence="18">
    <location>
        <begin position="2183"/>
        <end position="2201"/>
    </location>
</feature>
<dbReference type="Pfam" id="PF11931">
    <property type="entry name" value="SF3a60_Prp9_C"/>
    <property type="match status" value="1"/>
</dbReference>
<keyword evidence="7" id="KW-0597">Phosphoprotein</keyword>
<dbReference type="InterPro" id="IPR021966">
    <property type="entry name" value="SF3a60_bindingd"/>
</dbReference>
<dbReference type="GO" id="GO:0000398">
    <property type="term" value="P:mRNA splicing, via spliceosome"/>
    <property type="evidence" value="ECO:0007669"/>
    <property type="project" value="InterPro"/>
</dbReference>
<dbReference type="InterPro" id="IPR005829">
    <property type="entry name" value="Sugar_transporter_CS"/>
</dbReference>
<feature type="compositionally biased region" description="Acidic residues" evidence="17">
    <location>
        <begin position="357"/>
        <end position="376"/>
    </location>
</feature>
<keyword evidence="13" id="KW-0653">Protein transport</keyword>
<name>A0AA39GV18_9BILA</name>
<feature type="transmembrane region" description="Helical" evidence="18">
    <location>
        <begin position="2232"/>
        <end position="2254"/>
    </location>
</feature>
<evidence type="ECO:0000259" key="20">
    <source>
        <dbReference type="PROSITE" id="PS50850"/>
    </source>
</evidence>
<comment type="subcellular location">
    <subcellularLocation>
        <location evidence="3">Endosome</location>
    </subcellularLocation>
    <subcellularLocation>
        <location evidence="2">Membrane</location>
        <topology evidence="2">Multi-pass membrane protein</topology>
    </subcellularLocation>
    <subcellularLocation>
        <location evidence="1">Nucleus</location>
    </subcellularLocation>
</comment>
<evidence type="ECO:0000256" key="11">
    <source>
        <dbReference type="ARBA" id="ARBA00022771"/>
    </source>
</evidence>
<dbReference type="InterPro" id="IPR005828">
    <property type="entry name" value="MFS_sugar_transport-like"/>
</dbReference>
<dbReference type="SUPFAM" id="SSF51735">
    <property type="entry name" value="NAD(P)-binding Rossmann-fold domains"/>
    <property type="match status" value="1"/>
</dbReference>
<feature type="transmembrane region" description="Helical" evidence="18">
    <location>
        <begin position="2533"/>
        <end position="2555"/>
    </location>
</feature>
<dbReference type="CDD" id="cd17317">
    <property type="entry name" value="MFS_SLC22"/>
    <property type="match status" value="1"/>
</dbReference>
<evidence type="ECO:0000256" key="2">
    <source>
        <dbReference type="ARBA" id="ARBA00004141"/>
    </source>
</evidence>
<dbReference type="PANTHER" id="PTHR13673:SF0">
    <property type="entry name" value="VPS35 ENDOSOMAL PROTEIN-SORTING FACTOR-LIKE"/>
    <property type="match status" value="1"/>
</dbReference>
<keyword evidence="16" id="KW-0539">Nucleus</keyword>
<dbReference type="Pfam" id="PF12108">
    <property type="entry name" value="SF3a60_bindingd"/>
    <property type="match status" value="1"/>
</dbReference>
<feature type="transmembrane region" description="Helical" evidence="18">
    <location>
        <begin position="2448"/>
        <end position="2466"/>
    </location>
</feature>
<dbReference type="GO" id="GO:0015031">
    <property type="term" value="P:protein transport"/>
    <property type="evidence" value="ECO:0007669"/>
    <property type="project" value="UniProtKB-KW"/>
</dbReference>
<comment type="caution">
    <text evidence="21">The sequence shown here is derived from an EMBL/GenBank/DDBJ whole genome shotgun (WGS) entry which is preliminary data.</text>
</comment>
<evidence type="ECO:0000256" key="10">
    <source>
        <dbReference type="ARBA" id="ARBA00022753"/>
    </source>
</evidence>
<dbReference type="PANTHER" id="PTHR13673">
    <property type="entry name" value="ESOPHAGEAL CANCER ASSOCIATED PROTEIN"/>
    <property type="match status" value="1"/>
</dbReference>
<dbReference type="InterPro" id="IPR000690">
    <property type="entry name" value="Matrin/U1-C_Znf_C2H2"/>
</dbReference>
<evidence type="ECO:0000256" key="17">
    <source>
        <dbReference type="SAM" id="MobiDB-lite"/>
    </source>
</evidence>
<keyword evidence="11" id="KW-0863">Zinc-finger</keyword>
<comment type="similarity">
    <text evidence="5">Belongs to the VPS35L family.</text>
</comment>
<evidence type="ECO:0000256" key="3">
    <source>
        <dbReference type="ARBA" id="ARBA00004177"/>
    </source>
</evidence>
<dbReference type="SUPFAM" id="SSF103473">
    <property type="entry name" value="MFS general substrate transporter"/>
    <property type="match status" value="1"/>
</dbReference>
<evidence type="ECO:0000256" key="5">
    <source>
        <dbReference type="ARBA" id="ARBA00010704"/>
    </source>
</evidence>
<keyword evidence="8 18" id="KW-0812">Transmembrane</keyword>
<dbReference type="InterPro" id="IPR029705">
    <property type="entry name" value="VPS35L"/>
</dbReference>
<dbReference type="GO" id="GO:0003723">
    <property type="term" value="F:RNA binding"/>
    <property type="evidence" value="ECO:0007669"/>
    <property type="project" value="InterPro"/>
</dbReference>
<dbReference type="Proteomes" id="UP001175271">
    <property type="component" value="Unassembled WGS sequence"/>
</dbReference>
<evidence type="ECO:0000256" key="12">
    <source>
        <dbReference type="ARBA" id="ARBA00022833"/>
    </source>
</evidence>
<dbReference type="PROSITE" id="PS00216">
    <property type="entry name" value="SUGAR_TRANSPORT_1"/>
    <property type="match status" value="1"/>
</dbReference>
<comment type="similarity">
    <text evidence="4">Belongs to the SF3A3 family.</text>
</comment>
<dbReference type="GO" id="GO:0005681">
    <property type="term" value="C:spliceosomal complex"/>
    <property type="evidence" value="ECO:0007669"/>
    <property type="project" value="InterPro"/>
</dbReference>
<evidence type="ECO:0000259" key="19">
    <source>
        <dbReference type="PROSITE" id="PS50171"/>
    </source>
</evidence>
<gene>
    <name evidence="21" type="ORF">QR680_000127</name>
</gene>
<evidence type="ECO:0000256" key="13">
    <source>
        <dbReference type="ARBA" id="ARBA00022927"/>
    </source>
</evidence>
<dbReference type="InterPro" id="IPR024598">
    <property type="entry name" value="SF3a60/Prp9_C"/>
</dbReference>
<protein>
    <recommendedName>
        <fullName evidence="23">Matrin-type domain-containing protein</fullName>
    </recommendedName>
</protein>
<evidence type="ECO:0000256" key="4">
    <source>
        <dbReference type="ARBA" id="ARBA00008776"/>
    </source>
</evidence>
<sequence length="2616" mass="296943">MESIIEIQRHLHEERERLVDAVSKEFLADQKSHKEKINSDHRVKELLKRFDNATERLMTIYDDMDGERQRELRAIAGPNEFADFYSRLKALKDAHRRNPGETAVPLNVEFQEMIDSINNPTKSENENVKFSDEEGYGRFLDLNELFTQYLNLKGIKRVDYLHYVTVFDKLDEIPKDSAKKTGAYKDYIINLERYLLDFLRRVKPLYNIDKDFERMDAELPELWNKGQCKGWTKNKPHTALVSQGAYLNLSEFNSAQELESLGLDRLKTALLALKMKCGGTLKQRAERLYATKGKEDLGSEVDDEQRKAQQLKEEQRQLGLAKIESHIFRLADLLHQEREATKENIQRKQARAAGESVDVDEETEVVESDEENEADQDVPYNPKNLPLGWDGKPIPYWLYKLHGLNISYSCEICGNQTYKGPKAFQKHFTEWRHSHGMRCLGIPNTAHFANITKIEEAVGLWRKLQASKELNKWNPEVDEEFEDSLGNVINHPEEGSMSDAVRWKCRSRNWTREHRQLICDATSVLAHPLTPRRNVVKVSKEIKETVRAQTPAKSNTNDSFVDPLGATVDNFEDPVLGRPTQNGCSSRKNSVLENTLEQTEQENMTDLDLELPFFKPWKEKRQVILDHFKTNEKLSLSTSFLLNGMENDFQGPMKNKTTQRRDPLNDSGGPRKVPDLTMDDYIRRLNDLKKLLLYAWANDCRVEALKIVIELTKILSTTLTPHFYPSQFVLVTDIVDLFGSLVYERLHRKATEERMNAGLGPLPKYFTLADVPDLTRQTASNWFYKISEILELIPRLYVEAGLLCCMKFMDNASISTNVMRLCVMARSISHPLVSSYARAYICRISMRLNPADRAPHWKCLNDWMQTYNQQPTALLWPAMEWVIQCVSYNAVTYEDLCPLWEYCRIPTKRAMILEPILNGVSPVYLATHALEACKIVTGCDEVSASELCAFGRSILQAEVSTESKRPILRSVWRRMSKLSSLRSYVLCCDVWIEFAARFFSLHELSVILDNLIKKIVPDKKYENFYENLLSILYKLVQYVIDIDELLLLDHFATLLELFREDELKSKSATLVLNSIVNKHKTRSITDFALANQVVWIAKRLHDAMDLNSAISQDGPAPEAILIEAAFDRFDLSADPERGLSVLVDARGALYNLNTIIRYLVVRVNDLALPSRNSSRLSARGRASFTRACLAYGFITIASLSDSSDKVRLYIQSIQVALSANALSQTDAIVRECIELLAVLNKPPVIYLNLCSSLLGVLLAVPDSPSKPPLYLFKAFLNAIQRYPWPTLCNEKGRLLIRCLCWLSASRQPDYPVRIGHVQSNDQVYGSSPAFLEEVDELSNVVLGLLIQMMDDEEARPRRPTVVCMELLEAIVAVGDVNDDDMSLNEAMGSCDLDLGLSFSDSQVMDSQMFEGESNFFPDVLEETNENMEIECNGKTDQIDCELQQSVSDLALANKDFNEAMDYRRKLDDMAVQVKQAVLLRQEVGKCASERKESLPLVVSLQVFPTTNGPFIVYCEIDNRSEHDLNDWTFTFTFQCALKGRANEAKRKGSYSVRQKCIYAGKAATTQIHVADVHQFPVLVSTHATKAFNFSNHDSYVVRIQLDPIVLTRWELFVLDSPCVVKPSARAARAVLYQTKPETVELKLPDCAAYLLCDKKATPEALFDFIFRSNPAARFSSQRTIPISGFIPVDSNGNVLSAQLKIERRMKDLVIILEGKNTRDLESLQKIIYISRREVPLEEAYINKVKVQVVDFENLDASKDAVEGCNAAFCALGTTRAKAGADGFYKVDHDYVVNAAKLSKDIGCKSFCLISSQGADENSRFLYLKTKGQTEKDTMALNFERCVVARPAFLRNRGNDFRWKEMIVDVLMTPVRLVMPTKFTVDVTQVAKSDSELNTPDAQQQPASQFIYSAPAIPNGQQRTAPVVGETTDKGPPQKPETRPTTSAKPAQSNNERRRNCSIASSVASNAPPPRRKQSSVGEEYGRNRSELEIRNEHVRLQNQYRKQKLPRRERRLTDIDFEGILKIIGGCNMWQITIYLMISAQQVPHAMFNLSVVYMMYQPDHWCKISGFSKEYIETSGKVGAGWDWEKALTSGIAFPYVPNRQRGNKPWHEQCQYYDLYENAYKEYVAMDYTVAETVGIVSRHFKNITLKRCKEWDYDTDVMRDTVVTRWNRVCDDNWSRAHVHLSYSLGYLLGCLLGGYVSDRYGRKTAIYSFGVLSSIFGFLLPFTREFEVFLIVRFLGAACNEAADLAAYVMCMEITGVKYRSIVGSLLQAPWACGYAFLALVAYVSRSWTTIQLISAFLHTAAMILIHFLPESPRWLIVTNRVDEAEKIIRNACHLNNSSLPEDLELVKHAEKRKWIKQNERPHYLHLFKSADMTVRTLIIYIIWIATALVYYGLVIALSDQSSPGRSMFVGNFFLNNAIAGAIELPTLMGCVYLLQCGRKKSQMITLVGAGVLIAFGMYASTQQYTTFALIFMLAGKVCIQGAFNILYIFTSELYPTVIRNSAVGTSSMVARMGAGASGYIAILSDVTLPIVPMIIFAIFSFVAGFLVFFLPETRDLPLPDTIWDAVTMLRTDKKFTLANFNNGNDASVKLTAEDVEKVKMAPRGPIAAFPR</sequence>
<evidence type="ECO:0000256" key="15">
    <source>
        <dbReference type="ARBA" id="ARBA00023136"/>
    </source>
</evidence>
<keyword evidence="22" id="KW-1185">Reference proteome</keyword>
<dbReference type="PROSITE" id="PS50850">
    <property type="entry name" value="MFS"/>
    <property type="match status" value="1"/>
</dbReference>
<accession>A0AA39GV18</accession>
<dbReference type="Pfam" id="PF00083">
    <property type="entry name" value="Sugar_tr"/>
    <property type="match status" value="1"/>
</dbReference>
<evidence type="ECO:0000256" key="1">
    <source>
        <dbReference type="ARBA" id="ARBA00004123"/>
    </source>
</evidence>